<dbReference type="Pfam" id="PF03446">
    <property type="entry name" value="NAD_binding_2"/>
    <property type="match status" value="1"/>
</dbReference>
<dbReference type="Proteomes" id="UP000523000">
    <property type="component" value="Unassembled WGS sequence"/>
</dbReference>
<feature type="domain" description="6-phosphogluconate dehydrogenase NADP-binding" evidence="5">
    <location>
        <begin position="16"/>
        <end position="172"/>
    </location>
</feature>
<evidence type="ECO:0000256" key="1">
    <source>
        <dbReference type="ARBA" id="ARBA00009080"/>
    </source>
</evidence>
<evidence type="ECO:0000313" key="7">
    <source>
        <dbReference type="EMBL" id="MBB2995526.1"/>
    </source>
</evidence>
<feature type="domain" description="3-hydroxyisobutyrate dehydrogenase-like NAD-binding" evidence="6">
    <location>
        <begin position="177"/>
        <end position="288"/>
    </location>
</feature>
<protein>
    <submittedName>
        <fullName evidence="7">3-hydroxyisobutyrate dehydrogenase-like beta-hydroxyacid dehydrogenase</fullName>
    </submittedName>
</protein>
<dbReference type="Gene3D" id="1.10.1040.10">
    <property type="entry name" value="N-(1-d-carboxylethyl)-l-norvaline Dehydrogenase, domain 2"/>
    <property type="match status" value="1"/>
</dbReference>
<reference evidence="7 8" key="1">
    <citation type="submission" date="2020-08" db="EMBL/GenBank/DDBJ databases">
        <title>Sequencing the genomes of 1000 actinobacteria strains.</title>
        <authorList>
            <person name="Klenk H.-P."/>
        </authorList>
    </citation>
    <scope>NUCLEOTIDE SEQUENCE [LARGE SCALE GENOMIC DNA]</scope>
    <source>
        <strain evidence="7 8">DSM 22826</strain>
    </source>
</reference>
<dbReference type="InterPro" id="IPR008927">
    <property type="entry name" value="6-PGluconate_DH-like_C_sf"/>
</dbReference>
<dbReference type="GO" id="GO:0050661">
    <property type="term" value="F:NADP binding"/>
    <property type="evidence" value="ECO:0007669"/>
    <property type="project" value="InterPro"/>
</dbReference>
<comment type="caution">
    <text evidence="7">The sequence shown here is derived from an EMBL/GenBank/DDBJ whole genome shotgun (WGS) entry which is preliminary data.</text>
</comment>
<evidence type="ECO:0000259" key="6">
    <source>
        <dbReference type="Pfam" id="PF14833"/>
    </source>
</evidence>
<keyword evidence="2" id="KW-0560">Oxidoreductase</keyword>
<proteinExistence type="inferred from homology"/>
<dbReference type="PANTHER" id="PTHR43060:SF14">
    <property type="entry name" value="DEHYDROGENASE-LIKE PROTEIN"/>
    <property type="match status" value="1"/>
</dbReference>
<dbReference type="EMBL" id="JACHVS010000001">
    <property type="protein sequence ID" value="MBB2995526.1"/>
    <property type="molecule type" value="Genomic_DNA"/>
</dbReference>
<dbReference type="SUPFAM" id="SSF51735">
    <property type="entry name" value="NAD(P)-binding Rossmann-fold domains"/>
    <property type="match status" value="1"/>
</dbReference>
<feature type="active site" evidence="4">
    <location>
        <position position="183"/>
    </location>
</feature>
<dbReference type="Pfam" id="PF14833">
    <property type="entry name" value="NAD_binding_11"/>
    <property type="match status" value="1"/>
</dbReference>
<dbReference type="InterPro" id="IPR015815">
    <property type="entry name" value="HIBADH-related"/>
</dbReference>
<organism evidence="7 8">
    <name type="scientific">Paeniglutamicibacter cryotolerans</name>
    <dbReference type="NCBI Taxonomy" id="670079"/>
    <lineage>
        <taxon>Bacteria</taxon>
        <taxon>Bacillati</taxon>
        <taxon>Actinomycetota</taxon>
        <taxon>Actinomycetes</taxon>
        <taxon>Micrococcales</taxon>
        <taxon>Micrococcaceae</taxon>
        <taxon>Paeniglutamicibacter</taxon>
    </lineage>
</organism>
<evidence type="ECO:0000256" key="4">
    <source>
        <dbReference type="PIRSR" id="PIRSR000103-1"/>
    </source>
</evidence>
<accession>A0A839QNE8</accession>
<evidence type="ECO:0000256" key="2">
    <source>
        <dbReference type="ARBA" id="ARBA00023002"/>
    </source>
</evidence>
<comment type="similarity">
    <text evidence="1">Belongs to the HIBADH-related family.</text>
</comment>
<evidence type="ECO:0000313" key="8">
    <source>
        <dbReference type="Proteomes" id="UP000523000"/>
    </source>
</evidence>
<evidence type="ECO:0000259" key="5">
    <source>
        <dbReference type="Pfam" id="PF03446"/>
    </source>
</evidence>
<dbReference type="RefSeq" id="WP_183510774.1">
    <property type="nucleotide sequence ID" value="NZ_BAABGK010000110.1"/>
</dbReference>
<name>A0A839QNE8_9MICC</name>
<evidence type="ECO:0000256" key="3">
    <source>
        <dbReference type="ARBA" id="ARBA00023027"/>
    </source>
</evidence>
<keyword evidence="8" id="KW-1185">Reference proteome</keyword>
<dbReference type="PANTHER" id="PTHR43060">
    <property type="entry name" value="3-HYDROXYISOBUTYRATE DEHYDROGENASE-LIKE 1, MITOCHONDRIAL-RELATED"/>
    <property type="match status" value="1"/>
</dbReference>
<dbReference type="InterPro" id="IPR013328">
    <property type="entry name" value="6PGD_dom2"/>
</dbReference>
<dbReference type="GO" id="GO:0016491">
    <property type="term" value="F:oxidoreductase activity"/>
    <property type="evidence" value="ECO:0007669"/>
    <property type="project" value="UniProtKB-KW"/>
</dbReference>
<keyword evidence="3" id="KW-0520">NAD</keyword>
<dbReference type="Gene3D" id="3.40.50.720">
    <property type="entry name" value="NAD(P)-binding Rossmann-like Domain"/>
    <property type="match status" value="1"/>
</dbReference>
<gene>
    <name evidence="7" type="ORF">E9229_001717</name>
</gene>
<dbReference type="GO" id="GO:0051287">
    <property type="term" value="F:NAD binding"/>
    <property type="evidence" value="ECO:0007669"/>
    <property type="project" value="InterPro"/>
</dbReference>
<sequence length="320" mass="32169">MTPVFADPGHAGLPALGFLGPGAMGKGMIARLVESGCPVNVYARDVAKAEKLLPAGASISSDPARVVEQSDIVLGCLLDSAVIGELYLGAAGIVETARPGQVFVEHATFDPGLSLRISKALAGRGAAYLEAPVSGGPEGARRGSLVTMVGGDAGVLERARPVLERYCSTIKHAGDVGAGLRLKLINQLLVSVHAVAAAEASALVLRLGIDPATAHGALMGGWAASTMLDKNLPAACASDFSSDGAAVSGLVEVQRLVAAMLEDQGVPSALLAPVREVFADAVDKGLGNGSLAGLVAHYLPPGSSEGSTRETVGPGGKDAK</sequence>
<dbReference type="SUPFAM" id="SSF48179">
    <property type="entry name" value="6-phosphogluconate dehydrogenase C-terminal domain-like"/>
    <property type="match status" value="1"/>
</dbReference>
<dbReference type="InterPro" id="IPR036291">
    <property type="entry name" value="NAD(P)-bd_dom_sf"/>
</dbReference>
<dbReference type="InterPro" id="IPR006115">
    <property type="entry name" value="6PGDH_NADP-bd"/>
</dbReference>
<dbReference type="InterPro" id="IPR029154">
    <property type="entry name" value="HIBADH-like_NADP-bd"/>
</dbReference>
<dbReference type="AlphaFoldDB" id="A0A839QNE8"/>
<dbReference type="PIRSF" id="PIRSF000103">
    <property type="entry name" value="HIBADH"/>
    <property type="match status" value="1"/>
</dbReference>